<dbReference type="InterPro" id="IPR010666">
    <property type="entry name" value="Znf_GRF"/>
</dbReference>
<feature type="transmembrane region" description="Helical" evidence="6">
    <location>
        <begin position="107"/>
        <end position="124"/>
    </location>
</feature>
<keyword evidence="1" id="KW-0479">Metal-binding</keyword>
<dbReference type="Proteomes" id="UP000019116">
    <property type="component" value="Chromosome 6B"/>
</dbReference>
<dbReference type="OrthoDB" id="662982at2759"/>
<evidence type="ECO:0000259" key="7">
    <source>
        <dbReference type="PROSITE" id="PS51999"/>
    </source>
</evidence>
<proteinExistence type="predicted"/>
<keyword evidence="6" id="KW-1133">Transmembrane helix</keyword>
<keyword evidence="3" id="KW-0862">Zinc</keyword>
<dbReference type="OMA" id="MVTISIH"/>
<name>A0A3B6PEI2_WHEAT</name>
<accession>A0A3B6PEI2</accession>
<sequence length="126" mass="14523">MCSSASRSSSTPPTSHHTSNQMPPLPLIRCPECNAGYVVWFVSGTELNPGRHFYKCERNEHGGCRFWKWENKYIQYLSERWGHLISHASVHRHVALLEQNQAFLKKIFMLCLANLVVMVTISIHKL</sequence>
<evidence type="ECO:0000256" key="5">
    <source>
        <dbReference type="SAM" id="MobiDB-lite"/>
    </source>
</evidence>
<dbReference type="Pfam" id="PF06839">
    <property type="entry name" value="Zn_ribbon_GRF"/>
    <property type="match status" value="1"/>
</dbReference>
<evidence type="ECO:0000256" key="4">
    <source>
        <dbReference type="PROSITE-ProRule" id="PRU01343"/>
    </source>
</evidence>
<protein>
    <recommendedName>
        <fullName evidence="7">GRF-type domain-containing protein</fullName>
    </recommendedName>
</protein>
<evidence type="ECO:0000256" key="3">
    <source>
        <dbReference type="ARBA" id="ARBA00022833"/>
    </source>
</evidence>
<evidence type="ECO:0000313" key="9">
    <source>
        <dbReference type="Proteomes" id="UP000019116"/>
    </source>
</evidence>
<feature type="compositionally biased region" description="Low complexity" evidence="5">
    <location>
        <begin position="1"/>
        <end position="19"/>
    </location>
</feature>
<dbReference type="PANTHER" id="PTHR33680:SF7">
    <property type="entry name" value="OS02G0474200 PROTEIN"/>
    <property type="match status" value="1"/>
</dbReference>
<feature type="region of interest" description="Disordered" evidence="5">
    <location>
        <begin position="1"/>
        <end position="22"/>
    </location>
</feature>
<reference evidence="8" key="2">
    <citation type="submission" date="2018-10" db="UniProtKB">
        <authorList>
            <consortium name="EnsemblPlants"/>
        </authorList>
    </citation>
    <scope>IDENTIFICATION</scope>
</reference>
<evidence type="ECO:0000313" key="8">
    <source>
        <dbReference type="EnsemblPlants" id="TraesCS6B02G020000.1"/>
    </source>
</evidence>
<evidence type="ECO:0000256" key="1">
    <source>
        <dbReference type="ARBA" id="ARBA00022723"/>
    </source>
</evidence>
<dbReference type="PANTHER" id="PTHR33680">
    <property type="entry name" value="OS07G0190500 PROTEIN"/>
    <property type="match status" value="1"/>
</dbReference>
<feature type="domain" description="GRF-type" evidence="7">
    <location>
        <begin position="30"/>
        <end position="73"/>
    </location>
</feature>
<evidence type="ECO:0000256" key="6">
    <source>
        <dbReference type="SAM" id="Phobius"/>
    </source>
</evidence>
<reference evidence="8" key="1">
    <citation type="submission" date="2018-08" db="EMBL/GenBank/DDBJ databases">
        <authorList>
            <person name="Rossello M."/>
        </authorList>
    </citation>
    <scope>NUCLEOTIDE SEQUENCE [LARGE SCALE GENOMIC DNA]</scope>
    <source>
        <strain evidence="8">cv. Chinese Spring</strain>
    </source>
</reference>
<dbReference type="GO" id="GO:0008270">
    <property type="term" value="F:zinc ion binding"/>
    <property type="evidence" value="ECO:0007669"/>
    <property type="project" value="UniProtKB-KW"/>
</dbReference>
<evidence type="ECO:0000256" key="2">
    <source>
        <dbReference type="ARBA" id="ARBA00022771"/>
    </source>
</evidence>
<dbReference type="AlphaFoldDB" id="A0A3B6PEI2"/>
<keyword evidence="2 4" id="KW-0863">Zinc-finger</keyword>
<dbReference type="Gramene" id="TraesCS6B02G020000.1">
    <property type="protein sequence ID" value="TraesCS6B02G020000.1"/>
    <property type="gene ID" value="TraesCS6B02G020000"/>
</dbReference>
<keyword evidence="6" id="KW-0472">Membrane</keyword>
<dbReference type="PROSITE" id="PS51999">
    <property type="entry name" value="ZF_GRF"/>
    <property type="match status" value="1"/>
</dbReference>
<organism evidence="8">
    <name type="scientific">Triticum aestivum</name>
    <name type="common">Wheat</name>
    <dbReference type="NCBI Taxonomy" id="4565"/>
    <lineage>
        <taxon>Eukaryota</taxon>
        <taxon>Viridiplantae</taxon>
        <taxon>Streptophyta</taxon>
        <taxon>Embryophyta</taxon>
        <taxon>Tracheophyta</taxon>
        <taxon>Spermatophyta</taxon>
        <taxon>Magnoliopsida</taxon>
        <taxon>Liliopsida</taxon>
        <taxon>Poales</taxon>
        <taxon>Poaceae</taxon>
        <taxon>BOP clade</taxon>
        <taxon>Pooideae</taxon>
        <taxon>Triticodae</taxon>
        <taxon>Triticeae</taxon>
        <taxon>Triticinae</taxon>
        <taxon>Triticum</taxon>
    </lineage>
</organism>
<dbReference type="EnsemblPlants" id="TraesCS6B02G020000.1">
    <property type="protein sequence ID" value="TraesCS6B02G020000.1"/>
    <property type="gene ID" value="TraesCS6B02G020000"/>
</dbReference>
<keyword evidence="6" id="KW-0812">Transmembrane</keyword>
<keyword evidence="9" id="KW-1185">Reference proteome</keyword>
<dbReference type="Gramene" id="TraesCS6B03G0046400.1">
    <property type="protein sequence ID" value="TraesCS6B03G0046400.1.CDS"/>
    <property type="gene ID" value="TraesCS6B03G0046400"/>
</dbReference>